<feature type="domain" description="Bromo" evidence="9">
    <location>
        <begin position="521"/>
        <end position="571"/>
    </location>
</feature>
<feature type="compositionally biased region" description="Basic residues" evidence="8">
    <location>
        <begin position="846"/>
        <end position="861"/>
    </location>
</feature>
<evidence type="ECO:0000259" key="9">
    <source>
        <dbReference type="PROSITE" id="PS50014"/>
    </source>
</evidence>
<dbReference type="CDD" id="cd04369">
    <property type="entry name" value="Bromodomain"/>
    <property type="match status" value="1"/>
</dbReference>
<dbReference type="InterPro" id="IPR036427">
    <property type="entry name" value="Bromodomain-like_sf"/>
</dbReference>
<protein>
    <submittedName>
        <fullName evidence="12">Uncharacterized protein</fullName>
    </submittedName>
</protein>
<evidence type="ECO:0000256" key="2">
    <source>
        <dbReference type="ARBA" id="ARBA00022737"/>
    </source>
</evidence>
<dbReference type="Pfam" id="PF00439">
    <property type="entry name" value="Bromodomain"/>
    <property type="match status" value="1"/>
</dbReference>
<dbReference type="FunFam" id="3.30.40.10:FF:000008">
    <property type="entry name" value="Bromodomain containing 1, isoform CRA_a"/>
    <property type="match status" value="1"/>
</dbReference>
<dbReference type="InterPro" id="IPR019787">
    <property type="entry name" value="Znf_PHD-finger"/>
</dbReference>
<dbReference type="SUPFAM" id="SSF47370">
    <property type="entry name" value="Bromodomain"/>
    <property type="match status" value="1"/>
</dbReference>
<dbReference type="PANTHER" id="PTHR13793:SF107">
    <property type="entry name" value="BROMODOMAIN-CONTAINING PROTEIN HOMOLOG"/>
    <property type="match status" value="1"/>
</dbReference>
<dbReference type="PROSITE" id="PS51805">
    <property type="entry name" value="EPHD"/>
    <property type="match status" value="1"/>
</dbReference>
<name>A0A8S1F384_9PELO</name>
<evidence type="ECO:0000256" key="1">
    <source>
        <dbReference type="ARBA" id="ARBA00022723"/>
    </source>
</evidence>
<dbReference type="PROSITE" id="PS50016">
    <property type="entry name" value="ZF_PHD_2"/>
    <property type="match status" value="1"/>
</dbReference>
<evidence type="ECO:0000256" key="5">
    <source>
        <dbReference type="ARBA" id="ARBA00023117"/>
    </source>
</evidence>
<evidence type="ECO:0000256" key="3">
    <source>
        <dbReference type="ARBA" id="ARBA00022771"/>
    </source>
</evidence>
<dbReference type="InterPro" id="IPR050701">
    <property type="entry name" value="Histone_Mod_Regulator"/>
</dbReference>
<evidence type="ECO:0000256" key="6">
    <source>
        <dbReference type="PROSITE-ProRule" id="PRU00035"/>
    </source>
</evidence>
<reference evidence="12 13" key="1">
    <citation type="submission" date="2020-04" db="EMBL/GenBank/DDBJ databases">
        <authorList>
            <person name="Laetsch R D."/>
            <person name="Stevens L."/>
            <person name="Kumar S."/>
            <person name="Blaxter L. M."/>
        </authorList>
    </citation>
    <scope>NUCLEOTIDE SEQUENCE [LARGE SCALE GENOMIC DNA]</scope>
</reference>
<evidence type="ECO:0000256" key="7">
    <source>
        <dbReference type="PROSITE-ProRule" id="PRU00146"/>
    </source>
</evidence>
<proteinExistence type="predicted"/>
<dbReference type="InterPro" id="IPR013083">
    <property type="entry name" value="Znf_RING/FYVE/PHD"/>
</dbReference>
<dbReference type="GO" id="GO:0008270">
    <property type="term" value="F:zinc ion binding"/>
    <property type="evidence" value="ECO:0007669"/>
    <property type="project" value="UniProtKB-KW"/>
</dbReference>
<keyword evidence="2" id="KW-0677">Repeat</keyword>
<evidence type="ECO:0000256" key="8">
    <source>
        <dbReference type="SAM" id="MobiDB-lite"/>
    </source>
</evidence>
<dbReference type="Pfam" id="PF10513">
    <property type="entry name" value="EPL1"/>
    <property type="match status" value="1"/>
</dbReference>
<dbReference type="InterPro" id="IPR019786">
    <property type="entry name" value="Zinc_finger_PHD-type_CS"/>
</dbReference>
<evidence type="ECO:0000259" key="10">
    <source>
        <dbReference type="PROSITE" id="PS50016"/>
    </source>
</evidence>
<dbReference type="Pfam" id="PF13832">
    <property type="entry name" value="zf-HC5HC2H_2"/>
    <property type="match status" value="1"/>
</dbReference>
<dbReference type="GO" id="GO:0006357">
    <property type="term" value="P:regulation of transcription by RNA polymerase II"/>
    <property type="evidence" value="ECO:0007669"/>
    <property type="project" value="TreeGrafter"/>
</dbReference>
<feature type="domain" description="PHD-type" evidence="11">
    <location>
        <begin position="225"/>
        <end position="344"/>
    </location>
</feature>
<dbReference type="InterPro" id="IPR001965">
    <property type="entry name" value="Znf_PHD"/>
</dbReference>
<gene>
    <name evidence="12" type="ORF">CBOVIS_LOCUS8506</name>
</gene>
<dbReference type="Gene3D" id="1.20.920.10">
    <property type="entry name" value="Bromodomain-like"/>
    <property type="match status" value="1"/>
</dbReference>
<evidence type="ECO:0000313" key="13">
    <source>
        <dbReference type="Proteomes" id="UP000494206"/>
    </source>
</evidence>
<feature type="domain" description="PHD-type" evidence="10">
    <location>
        <begin position="171"/>
        <end position="221"/>
    </location>
</feature>
<dbReference type="PANTHER" id="PTHR13793">
    <property type="entry name" value="PHD FINGER PROTEINS"/>
    <property type="match status" value="1"/>
</dbReference>
<feature type="compositionally biased region" description="Basic and acidic residues" evidence="8">
    <location>
        <begin position="624"/>
        <end position="638"/>
    </location>
</feature>
<dbReference type="PROSITE" id="PS01359">
    <property type="entry name" value="ZF_PHD_1"/>
    <property type="match status" value="1"/>
</dbReference>
<dbReference type="Gene3D" id="3.30.40.10">
    <property type="entry name" value="Zinc/RING finger domain, C3HC4 (zinc finger)"/>
    <property type="match status" value="2"/>
</dbReference>
<dbReference type="EMBL" id="CADEPM010000005">
    <property type="protein sequence ID" value="CAB3406432.1"/>
    <property type="molecule type" value="Genomic_DNA"/>
</dbReference>
<dbReference type="CDD" id="cd15572">
    <property type="entry name" value="PHD_BRPF"/>
    <property type="match status" value="1"/>
</dbReference>
<evidence type="ECO:0000313" key="12">
    <source>
        <dbReference type="EMBL" id="CAB3406432.1"/>
    </source>
</evidence>
<evidence type="ECO:0000259" key="11">
    <source>
        <dbReference type="PROSITE" id="PS51805"/>
    </source>
</evidence>
<dbReference type="SMART" id="SM00297">
    <property type="entry name" value="BROMO"/>
    <property type="match status" value="1"/>
</dbReference>
<dbReference type="Proteomes" id="UP000494206">
    <property type="component" value="Unassembled WGS sequence"/>
</dbReference>
<dbReference type="InterPro" id="IPR001487">
    <property type="entry name" value="Bromodomain"/>
</dbReference>
<accession>A0A8S1F384</accession>
<keyword evidence="1" id="KW-0479">Metal-binding</keyword>
<dbReference type="InterPro" id="IPR019542">
    <property type="entry name" value="Enhancer_polycomb-like_N"/>
</dbReference>
<dbReference type="PRINTS" id="PR00503">
    <property type="entry name" value="BROMODOMAIN"/>
</dbReference>
<dbReference type="Pfam" id="PF13831">
    <property type="entry name" value="PHD_2"/>
    <property type="match status" value="1"/>
</dbReference>
<dbReference type="AlphaFoldDB" id="A0A8S1F384"/>
<dbReference type="PROSITE" id="PS50014">
    <property type="entry name" value="BROMODOMAIN_2"/>
    <property type="match status" value="1"/>
</dbReference>
<sequence>MILVSCKMCAGHASSGKMSVLTGFANLACGDRLNINTPLIIAARKKTNDSISRRLANYREHFKTDHVNVPETNVRELGALFDRLTFKLPSKYIEYKPPEALENTIEYDIDEEDSKWIEMANAERIRSSVEEISVEKFEIAIDRMEKCCKFEPLAGNLGPSNAQASCDDETDDVCCVCADGDVSNANQIIYCDMCNIAVHQDCYGVPYIPEGSWLCRKCKLSPSEPVKCCLCPHPFGAFKPTSDGRWAHVVCAIWLNEVHFGNAVFLEPIEGVKECLKERKILRCLYCRKKHGACIQCSSRSCIKAFHVTCAQQLGLAMKVETVLDKDDGEEIDVKRFVYCQKHAAGNNMTKREIEQSIRKARRNMESSGAYRPTITMPTISRENVDRIARETGIEKFEDVVVYWYQKRRSRAGVPLIRRLNVEVAPKERKRANSTVVALSSAEKALYEQFQRIRNSLETTRMLSELIKKREVNKRGYLIHHRKLFEKSLMPIEEILSRILDEFDKEDEQNVFAEPVQLDGYLTIIKNPMDLSTMRRKCANRKYSSVNDLRKDLLLMTDNCAKFNHDNRYYLRYGKKFRKAALSILDEAEKMANETIHSGNKTAEFVEIFTRELGENFLRQKIRIGGDEPEAKRSRNEPIDDDFGAGPSSQIADDIDEDEQIDGRQKSKTTTPSSSRNRGRGRPVMRTTPTDVVVVVQSPIEQDEQLESETSIAPTPKSGGTLASSWKSIFTGAVGQVKRKSTFGATATTPKRKKELAANQTILPFLSTTTTTTSEPPLTFSAIAKSGANSPLVLVNARNTRNVRNNPHFSGVRDYDAVKSPLPADSASSTECSTDEDVVPDEATNVRKKNGSAKPKRKSFPRLKGGKESPVEKAKMDCKSKFAHNAIVNVDGKAAKVIDSQYAHLSDISREQRQQMFATRPHQNGASPRNRPSYCGGGGDDDHLVYVEFFQKTNNSEQYKWVPSERVTLLDMSNTNKAKIVGLKAAKEW</sequence>
<organism evidence="12 13">
    <name type="scientific">Caenorhabditis bovis</name>
    <dbReference type="NCBI Taxonomy" id="2654633"/>
    <lineage>
        <taxon>Eukaryota</taxon>
        <taxon>Metazoa</taxon>
        <taxon>Ecdysozoa</taxon>
        <taxon>Nematoda</taxon>
        <taxon>Chromadorea</taxon>
        <taxon>Rhabditida</taxon>
        <taxon>Rhabditina</taxon>
        <taxon>Rhabditomorpha</taxon>
        <taxon>Rhabditoidea</taxon>
        <taxon>Rhabditidae</taxon>
        <taxon>Peloderinae</taxon>
        <taxon>Caenorhabditis</taxon>
    </lineage>
</organism>
<dbReference type="SMART" id="SM00249">
    <property type="entry name" value="PHD"/>
    <property type="match status" value="2"/>
</dbReference>
<feature type="region of interest" description="Disordered" evidence="8">
    <location>
        <begin position="805"/>
        <end position="872"/>
    </location>
</feature>
<keyword evidence="4" id="KW-0862">Zinc</keyword>
<keyword evidence="5 6" id="KW-0103">Bromodomain</keyword>
<dbReference type="InterPro" id="IPR034732">
    <property type="entry name" value="EPHD"/>
</dbReference>
<dbReference type="InterPro" id="IPR011011">
    <property type="entry name" value="Znf_FYVE_PHD"/>
</dbReference>
<keyword evidence="13" id="KW-1185">Reference proteome</keyword>
<evidence type="ECO:0000256" key="4">
    <source>
        <dbReference type="ARBA" id="ARBA00022833"/>
    </source>
</evidence>
<dbReference type="SUPFAM" id="SSF57903">
    <property type="entry name" value="FYVE/PHD zinc finger"/>
    <property type="match status" value="1"/>
</dbReference>
<keyword evidence="3 7" id="KW-0863">Zinc-finger</keyword>
<comment type="caution">
    <text evidence="12">The sequence shown here is derived from an EMBL/GenBank/DDBJ whole genome shotgun (WGS) entry which is preliminary data.</text>
</comment>
<feature type="region of interest" description="Disordered" evidence="8">
    <location>
        <begin position="620"/>
        <end position="722"/>
    </location>
</feature>
<dbReference type="OrthoDB" id="20839at2759"/>